<dbReference type="PANTHER" id="PTHR11552:SF147">
    <property type="entry name" value="CHOLINE DEHYDROGENASE, MITOCHONDRIAL"/>
    <property type="match status" value="1"/>
</dbReference>
<keyword evidence="3" id="KW-0285">Flavoprotein</keyword>
<dbReference type="Gene3D" id="3.50.50.60">
    <property type="entry name" value="FAD/NAD(P)-binding domain"/>
    <property type="match status" value="1"/>
</dbReference>
<dbReference type="GeneID" id="80915589"/>
<gene>
    <name evidence="6" type="ORF">N0V89_012059</name>
</gene>
<organism evidence="6 7">
    <name type="scientific">Didymosphaeria variabile</name>
    <dbReference type="NCBI Taxonomy" id="1932322"/>
    <lineage>
        <taxon>Eukaryota</taxon>
        <taxon>Fungi</taxon>
        <taxon>Dikarya</taxon>
        <taxon>Ascomycota</taxon>
        <taxon>Pezizomycotina</taxon>
        <taxon>Dothideomycetes</taxon>
        <taxon>Pleosporomycetidae</taxon>
        <taxon>Pleosporales</taxon>
        <taxon>Massarineae</taxon>
        <taxon>Didymosphaeriaceae</taxon>
        <taxon>Didymosphaeria</taxon>
    </lineage>
</organism>
<dbReference type="OrthoDB" id="269227at2759"/>
<evidence type="ECO:0000256" key="1">
    <source>
        <dbReference type="ARBA" id="ARBA00001974"/>
    </source>
</evidence>
<evidence type="ECO:0000256" key="4">
    <source>
        <dbReference type="ARBA" id="ARBA00022827"/>
    </source>
</evidence>
<dbReference type="Pfam" id="PF00732">
    <property type="entry name" value="GMC_oxred_N"/>
    <property type="match status" value="1"/>
</dbReference>
<sequence length="145" mass="15818">MPIILSAGTIGTPKLLMLSGIGSSATLQSLNITPIVNLPDVGQNLTDHPLIPVYWTVQRNTTVDPILQNQTIFAENLRQWNQTGQGPMVDSYGNIMAFQRLPKNASIWQSISEDPAAGPLSGHTELLFAVRYFPYLATVRGATNQ</sequence>
<dbReference type="SUPFAM" id="SSF51905">
    <property type="entry name" value="FAD/NAD(P)-binding domain"/>
    <property type="match status" value="1"/>
</dbReference>
<dbReference type="GO" id="GO:0016614">
    <property type="term" value="F:oxidoreductase activity, acting on CH-OH group of donors"/>
    <property type="evidence" value="ECO:0007669"/>
    <property type="project" value="InterPro"/>
</dbReference>
<dbReference type="InterPro" id="IPR000172">
    <property type="entry name" value="GMC_OxRdtase_N"/>
</dbReference>
<dbReference type="Proteomes" id="UP001140513">
    <property type="component" value="Unassembled WGS sequence"/>
</dbReference>
<evidence type="ECO:0000313" key="7">
    <source>
        <dbReference type="Proteomes" id="UP001140513"/>
    </source>
</evidence>
<name>A0A9W8XBQ3_9PLEO</name>
<proteinExistence type="inferred from homology"/>
<dbReference type="AlphaFoldDB" id="A0A9W8XBQ3"/>
<dbReference type="InterPro" id="IPR012132">
    <property type="entry name" value="GMC_OxRdtase"/>
</dbReference>
<dbReference type="Gene3D" id="3.30.560.10">
    <property type="entry name" value="Glucose Oxidase, domain 3"/>
    <property type="match status" value="1"/>
</dbReference>
<evidence type="ECO:0000313" key="6">
    <source>
        <dbReference type="EMBL" id="KAJ4345923.1"/>
    </source>
</evidence>
<dbReference type="GO" id="GO:0050660">
    <property type="term" value="F:flavin adenine dinucleotide binding"/>
    <property type="evidence" value="ECO:0007669"/>
    <property type="project" value="InterPro"/>
</dbReference>
<dbReference type="RefSeq" id="XP_056066087.1">
    <property type="nucleotide sequence ID" value="XM_056220784.1"/>
</dbReference>
<dbReference type="EMBL" id="JAPEUX010000009">
    <property type="protein sequence ID" value="KAJ4345923.1"/>
    <property type="molecule type" value="Genomic_DNA"/>
</dbReference>
<evidence type="ECO:0000256" key="3">
    <source>
        <dbReference type="ARBA" id="ARBA00022630"/>
    </source>
</evidence>
<dbReference type="PANTHER" id="PTHR11552">
    <property type="entry name" value="GLUCOSE-METHANOL-CHOLINE GMC OXIDOREDUCTASE"/>
    <property type="match status" value="1"/>
</dbReference>
<dbReference type="InterPro" id="IPR036188">
    <property type="entry name" value="FAD/NAD-bd_sf"/>
</dbReference>
<dbReference type="PROSITE" id="PS00624">
    <property type="entry name" value="GMC_OXRED_2"/>
    <property type="match status" value="1"/>
</dbReference>
<accession>A0A9W8XBQ3</accession>
<comment type="similarity">
    <text evidence="2">Belongs to the GMC oxidoreductase family.</text>
</comment>
<protein>
    <recommendedName>
        <fullName evidence="5">Glucose-methanol-choline oxidoreductase N-terminal domain-containing protein</fullName>
    </recommendedName>
</protein>
<keyword evidence="4" id="KW-0274">FAD</keyword>
<feature type="domain" description="Glucose-methanol-choline oxidoreductase N-terminal" evidence="5">
    <location>
        <begin position="8"/>
        <end position="22"/>
    </location>
</feature>
<reference evidence="6" key="1">
    <citation type="submission" date="2022-10" db="EMBL/GenBank/DDBJ databases">
        <title>Tapping the CABI collections for fungal endophytes: first genome assemblies for Collariella, Neodidymelliopsis, Ascochyta clinopodiicola, Didymella pomorum, Didymosphaeria variabile, Neocosmospora piperis and Neocucurbitaria cava.</title>
        <authorList>
            <person name="Hill R."/>
        </authorList>
    </citation>
    <scope>NUCLEOTIDE SEQUENCE</scope>
    <source>
        <strain evidence="6">IMI 356815</strain>
    </source>
</reference>
<evidence type="ECO:0000259" key="5">
    <source>
        <dbReference type="PROSITE" id="PS00624"/>
    </source>
</evidence>
<keyword evidence="7" id="KW-1185">Reference proteome</keyword>
<comment type="cofactor">
    <cofactor evidence="1">
        <name>FAD</name>
        <dbReference type="ChEBI" id="CHEBI:57692"/>
    </cofactor>
</comment>
<comment type="caution">
    <text evidence="6">The sequence shown here is derived from an EMBL/GenBank/DDBJ whole genome shotgun (WGS) entry which is preliminary data.</text>
</comment>
<evidence type="ECO:0000256" key="2">
    <source>
        <dbReference type="ARBA" id="ARBA00010790"/>
    </source>
</evidence>